<comment type="caution">
    <text evidence="2">The sequence shown here is derived from an EMBL/GenBank/DDBJ whole genome shotgun (WGS) entry which is preliminary data.</text>
</comment>
<dbReference type="Proteomes" id="UP001183246">
    <property type="component" value="Unassembled WGS sequence"/>
</dbReference>
<gene>
    <name evidence="2" type="ORF">RM590_02865</name>
</gene>
<evidence type="ECO:0000256" key="1">
    <source>
        <dbReference type="SAM" id="MobiDB-lite"/>
    </source>
</evidence>
<protein>
    <submittedName>
        <fullName evidence="2">DUF6183 family protein</fullName>
    </submittedName>
</protein>
<dbReference type="EMBL" id="JAVREL010000001">
    <property type="protein sequence ID" value="MDT0341588.1"/>
    <property type="molecule type" value="Genomic_DNA"/>
</dbReference>
<evidence type="ECO:0000313" key="2">
    <source>
        <dbReference type="EMBL" id="MDT0341588.1"/>
    </source>
</evidence>
<dbReference type="InterPro" id="IPR045756">
    <property type="entry name" value="DUF6183"/>
</dbReference>
<name>A0ABU2MKZ4_9ACTN</name>
<organism evidence="2 3">
    <name type="scientific">Streptomyces litchfieldiae</name>
    <dbReference type="NCBI Taxonomy" id="3075543"/>
    <lineage>
        <taxon>Bacteria</taxon>
        <taxon>Bacillati</taxon>
        <taxon>Actinomycetota</taxon>
        <taxon>Actinomycetes</taxon>
        <taxon>Kitasatosporales</taxon>
        <taxon>Streptomycetaceae</taxon>
        <taxon>Streptomyces</taxon>
    </lineage>
</organism>
<feature type="region of interest" description="Disordered" evidence="1">
    <location>
        <begin position="1"/>
        <end position="20"/>
    </location>
</feature>
<evidence type="ECO:0000313" key="3">
    <source>
        <dbReference type="Proteomes" id="UP001183246"/>
    </source>
</evidence>
<keyword evidence="3" id="KW-1185">Reference proteome</keyword>
<dbReference type="Pfam" id="PF19681">
    <property type="entry name" value="DUF6183"/>
    <property type="match status" value="1"/>
</dbReference>
<accession>A0ABU2MKZ4</accession>
<proteinExistence type="predicted"/>
<dbReference type="RefSeq" id="WP_311702711.1">
    <property type="nucleotide sequence ID" value="NZ_JAVREL010000001.1"/>
</dbReference>
<reference evidence="3" key="1">
    <citation type="submission" date="2023-07" db="EMBL/GenBank/DDBJ databases">
        <title>30 novel species of actinomycetes from the DSMZ collection.</title>
        <authorList>
            <person name="Nouioui I."/>
        </authorList>
    </citation>
    <scope>NUCLEOTIDE SEQUENCE [LARGE SCALE GENOMIC DNA]</scope>
    <source>
        <strain evidence="3">DSM 44938</strain>
    </source>
</reference>
<sequence>MARLDASGGTVPRGRRVAATGGAEGIVAGLRGQSPGQRHHPLGRLPLFLRELEGRPPMPHYGVNGSGSSAGLDWLRDHDDPLPRPAAVPVVAETTAPPTARALARAVTSWTEGSNGRIEARTFAFAEPVGDVPAALAALDLDCLRGLGPRTGFFFAACPPAEVWDTLFRAASAGGAYSSGWYGAHGRLAAWESLGALSGADPWPFVEEIERRAAGAELYRFGAQSRWYFGESWDIGLAALTDGRRRLAVLAATDTD</sequence>